<dbReference type="AlphaFoldDB" id="G0VAK1"/>
<dbReference type="GeneID" id="96902085"/>
<dbReference type="Proteomes" id="UP000001640">
    <property type="component" value="Chromosome 2"/>
</dbReference>
<dbReference type="OMA" id="KGSASNW"/>
<dbReference type="KEGG" id="ncs:NCAS_0B04430"/>
<dbReference type="RefSeq" id="XP_003674899.1">
    <property type="nucleotide sequence ID" value="XM_003674851.1"/>
</dbReference>
<dbReference type="EMBL" id="HE576753">
    <property type="protein sequence ID" value="CCC68527.1"/>
    <property type="molecule type" value="Genomic_DNA"/>
</dbReference>
<gene>
    <name evidence="1" type="primary">NCAS0B04430</name>
    <name evidence="1" type="ordered locus">NCAS_0B04430</name>
</gene>
<sequence length="180" mass="20902">MLDAEHSPAGTTSSSNEYGAAVTSMVEPSFYDQLMAVMKAEIPEVTKKAIIDKLINYAKATTDTSKFKTKEEIFEEDFRSIKDDLHAFKTKISGFSENKMIMKTWAHNIRLRVPLPKRFKGNQAIRLLSEVLNDYAQTWFLDKFLDRENYAKKDFNFFLNEIVRKFEVYDKPAVPNRKLL</sequence>
<name>G0VAK1_NAUCA</name>
<reference key="2">
    <citation type="submission" date="2011-08" db="EMBL/GenBank/DDBJ databases">
        <title>Genome sequence of Naumovozyma castellii.</title>
        <authorList>
            <person name="Gordon J.L."/>
            <person name="Armisen D."/>
            <person name="Proux-Wera E."/>
            <person name="OhEigeartaigh S.S."/>
            <person name="Byrne K.P."/>
            <person name="Wolfe K.H."/>
        </authorList>
    </citation>
    <scope>NUCLEOTIDE SEQUENCE</scope>
    <source>
        <strain>Type strain:CBS 4309</strain>
    </source>
</reference>
<evidence type="ECO:0000313" key="2">
    <source>
        <dbReference type="Proteomes" id="UP000001640"/>
    </source>
</evidence>
<organism evidence="1 2">
    <name type="scientific">Naumovozyma castellii</name>
    <name type="common">Yeast</name>
    <name type="synonym">Saccharomyces castellii</name>
    <dbReference type="NCBI Taxonomy" id="27288"/>
    <lineage>
        <taxon>Eukaryota</taxon>
        <taxon>Fungi</taxon>
        <taxon>Dikarya</taxon>
        <taxon>Ascomycota</taxon>
        <taxon>Saccharomycotina</taxon>
        <taxon>Saccharomycetes</taxon>
        <taxon>Saccharomycetales</taxon>
        <taxon>Saccharomycetaceae</taxon>
        <taxon>Naumovozyma</taxon>
    </lineage>
</organism>
<protein>
    <submittedName>
        <fullName evidence="1">Uncharacterized protein</fullName>
    </submittedName>
</protein>
<reference evidence="1 2" key="1">
    <citation type="journal article" date="2011" name="Proc. Natl. Acad. Sci. U.S.A.">
        <title>Evolutionary erosion of yeast sex chromosomes by mating-type switching accidents.</title>
        <authorList>
            <person name="Gordon J.L."/>
            <person name="Armisen D."/>
            <person name="Proux-Wera E."/>
            <person name="Oheigeartaigh S.S."/>
            <person name="Byrne K.P."/>
            <person name="Wolfe K.H."/>
        </authorList>
    </citation>
    <scope>NUCLEOTIDE SEQUENCE [LARGE SCALE GENOMIC DNA]</scope>
    <source>
        <strain evidence="2">ATCC 76901 / BCRC 22586 / CBS 4309 / NBRC 1992 / NRRL Y-12630</strain>
    </source>
</reference>
<keyword evidence="2" id="KW-1185">Reference proteome</keyword>
<dbReference type="InParanoid" id="G0VAK1"/>
<accession>G0VAK1</accession>
<proteinExistence type="predicted"/>
<evidence type="ECO:0000313" key="1">
    <source>
        <dbReference type="EMBL" id="CCC68527.1"/>
    </source>
</evidence>
<dbReference type="HOGENOM" id="CLU_1496618_0_0_1"/>